<proteinExistence type="predicted"/>
<gene>
    <name evidence="1" type="ORF">DSO57_1003819</name>
</gene>
<dbReference type="Proteomes" id="UP001165960">
    <property type="component" value="Unassembled WGS sequence"/>
</dbReference>
<evidence type="ECO:0000313" key="1">
    <source>
        <dbReference type="EMBL" id="KAJ9090291.1"/>
    </source>
</evidence>
<name>A0ACC2UU71_9FUNG</name>
<reference evidence="1" key="1">
    <citation type="submission" date="2022-04" db="EMBL/GenBank/DDBJ databases">
        <title>Genome of the entomopathogenic fungus Entomophthora muscae.</title>
        <authorList>
            <person name="Elya C."/>
            <person name="Lovett B.R."/>
            <person name="Lee E."/>
            <person name="Macias A.M."/>
            <person name="Hajek A.E."/>
            <person name="De Bivort B.L."/>
            <person name="Kasson M.T."/>
            <person name="De Fine Licht H.H."/>
            <person name="Stajich J.E."/>
        </authorList>
    </citation>
    <scope>NUCLEOTIDE SEQUENCE</scope>
    <source>
        <strain evidence="1">Berkeley</strain>
    </source>
</reference>
<keyword evidence="2" id="KW-1185">Reference proteome</keyword>
<dbReference type="EMBL" id="QTSX02000009">
    <property type="protein sequence ID" value="KAJ9090291.1"/>
    <property type="molecule type" value="Genomic_DNA"/>
</dbReference>
<accession>A0ACC2UU71</accession>
<evidence type="ECO:0000313" key="2">
    <source>
        <dbReference type="Proteomes" id="UP001165960"/>
    </source>
</evidence>
<protein>
    <submittedName>
        <fullName evidence="1">Uncharacterized protein</fullName>
    </submittedName>
</protein>
<sequence length="80" mass="9303">MFKTAFLEKFSLKDSYIVIMTELRTFKMSGTIKEYIAAYEDLRDPAPNTINFDKPGPQLDFYKNLSIVRIDNSLSLETWA</sequence>
<comment type="caution">
    <text evidence="1">The sequence shown here is derived from an EMBL/GenBank/DDBJ whole genome shotgun (WGS) entry which is preliminary data.</text>
</comment>
<organism evidence="1 2">
    <name type="scientific">Entomophthora muscae</name>
    <dbReference type="NCBI Taxonomy" id="34485"/>
    <lineage>
        <taxon>Eukaryota</taxon>
        <taxon>Fungi</taxon>
        <taxon>Fungi incertae sedis</taxon>
        <taxon>Zoopagomycota</taxon>
        <taxon>Entomophthoromycotina</taxon>
        <taxon>Entomophthoromycetes</taxon>
        <taxon>Entomophthorales</taxon>
        <taxon>Entomophthoraceae</taxon>
        <taxon>Entomophthora</taxon>
    </lineage>
</organism>